<evidence type="ECO:0000256" key="1">
    <source>
        <dbReference type="SAM" id="MobiDB-lite"/>
    </source>
</evidence>
<dbReference type="SUPFAM" id="SSF52833">
    <property type="entry name" value="Thioredoxin-like"/>
    <property type="match status" value="1"/>
</dbReference>
<feature type="chain" id="PRO_5003279224" evidence="2">
    <location>
        <begin position="28"/>
        <end position="325"/>
    </location>
</feature>
<dbReference type="Pfam" id="PF13728">
    <property type="entry name" value="TraF"/>
    <property type="match status" value="1"/>
</dbReference>
<evidence type="ECO:0000313" key="3">
    <source>
        <dbReference type="EMBL" id="EGF12271.1"/>
    </source>
</evidence>
<proteinExistence type="predicted"/>
<gene>
    <name evidence="3" type="primary">traF</name>
    <name evidence="3" type="ORF">HMPREF9123_0060</name>
</gene>
<sequence>MKRIPYLRTALCLSAACLMLVTGQASADAYRKAKPQGWLWYEDDAPKPAAKPKPQQQPKPQPAPAAPAAAAPVQAAPEPFSAAWVRAQLPVLLDRAMTNPTDENVRAYKYMSRLMVDMSMNFADASERVVRNDPMLDESVRFPIAAMARAQALSQISQAKESIIRDLSGKAGLWLFFDSKCRFCHSQYAVVQMLAKKYGLQVRYISTDGGVISGMTADKLRFDMGGNRARTLGIKLTPAVVLAAPPEQMAIVAHGAMSQSELEDKIVLAAIDMKLASPELTDLARLQERGVLTPQDIAKARRQIRNPENPDELVRMLNGLIRNRM</sequence>
<comment type="caution">
    <text evidence="3">The sequence shown here is derived from an EMBL/GenBank/DDBJ whole genome shotgun (WGS) entry which is preliminary data.</text>
</comment>
<reference evidence="3 4" key="1">
    <citation type="submission" date="2011-02" db="EMBL/GenBank/DDBJ databases">
        <authorList>
            <person name="Muzny D."/>
            <person name="Qin X."/>
            <person name="Deng J."/>
            <person name="Jiang H."/>
            <person name="Liu Y."/>
            <person name="Qu J."/>
            <person name="Song X.-Z."/>
            <person name="Zhang L."/>
            <person name="Thornton R."/>
            <person name="Coyle M."/>
            <person name="Francisco L."/>
            <person name="Jackson L."/>
            <person name="Javaid M."/>
            <person name="Korchina V."/>
            <person name="Kovar C."/>
            <person name="Mata R."/>
            <person name="Mathew T."/>
            <person name="Ngo R."/>
            <person name="Nguyen L."/>
            <person name="Nguyen N."/>
            <person name="Okwuonu G."/>
            <person name="Ongeri F."/>
            <person name="Pham C."/>
            <person name="Simmons D."/>
            <person name="Wilczek-Boney K."/>
            <person name="Hale W."/>
            <person name="Jakkamsetti A."/>
            <person name="Pham P."/>
            <person name="Ruth R."/>
            <person name="San Lucas F."/>
            <person name="Warren J."/>
            <person name="Zhang J."/>
            <person name="Zhao Z."/>
            <person name="Zhou C."/>
            <person name="Zhu D."/>
            <person name="Lee S."/>
            <person name="Bess C."/>
            <person name="Blankenburg K."/>
            <person name="Forbes L."/>
            <person name="Fu Q."/>
            <person name="Gubbala S."/>
            <person name="Hirani K."/>
            <person name="Jayaseelan J.C."/>
            <person name="Lara F."/>
            <person name="Munidasa M."/>
            <person name="Palculict T."/>
            <person name="Patil S."/>
            <person name="Pu L.-L."/>
            <person name="Saada N."/>
            <person name="Tang L."/>
            <person name="Weissenberger G."/>
            <person name="Zhu Y."/>
            <person name="Hemphill L."/>
            <person name="Shang Y."/>
            <person name="Youmans B."/>
            <person name="Ayvaz T."/>
            <person name="Ross M."/>
            <person name="Santibanez J."/>
            <person name="Aqrawi P."/>
            <person name="Gross S."/>
            <person name="Joshi V."/>
            <person name="Fowler G."/>
            <person name="Nazareth L."/>
            <person name="Reid J."/>
            <person name="Worley K."/>
            <person name="Petrosino J."/>
            <person name="Highlander S."/>
            <person name="Gibbs R."/>
        </authorList>
    </citation>
    <scope>NUCLEOTIDE SEQUENCE [LARGE SCALE GENOMIC DNA]</scope>
    <source>
        <strain evidence="3 4">ATCC BAA-1200</strain>
    </source>
</reference>
<evidence type="ECO:0000256" key="2">
    <source>
        <dbReference type="SAM" id="SignalP"/>
    </source>
</evidence>
<accession>F2B8H6</accession>
<keyword evidence="2" id="KW-0732">Signal</keyword>
<dbReference type="Proteomes" id="UP000004105">
    <property type="component" value="Unassembled WGS sequence"/>
</dbReference>
<feature type="region of interest" description="Disordered" evidence="1">
    <location>
        <begin position="42"/>
        <end position="72"/>
    </location>
</feature>
<protein>
    <submittedName>
        <fullName evidence="3">Sex pilus assembly protein</fullName>
    </submittedName>
</protein>
<dbReference type="NCBIfam" id="TIGR02740">
    <property type="entry name" value="TraF-like"/>
    <property type="match status" value="1"/>
</dbReference>
<dbReference type="InterPro" id="IPR039555">
    <property type="entry name" value="TraF/TrbB"/>
</dbReference>
<dbReference type="AlphaFoldDB" id="F2B8H6"/>
<evidence type="ECO:0000313" key="4">
    <source>
        <dbReference type="Proteomes" id="UP000004105"/>
    </source>
</evidence>
<feature type="compositionally biased region" description="Pro residues" evidence="1">
    <location>
        <begin position="49"/>
        <end position="65"/>
    </location>
</feature>
<dbReference type="RefSeq" id="WP_007341075.1">
    <property type="nucleotide sequence ID" value="NZ_GL878494.1"/>
</dbReference>
<dbReference type="InterPro" id="IPR036249">
    <property type="entry name" value="Thioredoxin-like_sf"/>
</dbReference>
<name>F2B8H6_9NEIS</name>
<dbReference type="HOGENOM" id="CLU_068456_1_0_4"/>
<dbReference type="InterPro" id="IPR014111">
    <property type="entry name" value="T4SS_TraF-like"/>
</dbReference>
<feature type="signal peptide" evidence="2">
    <location>
        <begin position="1"/>
        <end position="27"/>
    </location>
</feature>
<keyword evidence="4" id="KW-1185">Reference proteome</keyword>
<organism evidence="3 4">
    <name type="scientific">Neisseria bacilliformis ATCC BAA-1200</name>
    <dbReference type="NCBI Taxonomy" id="888742"/>
    <lineage>
        <taxon>Bacteria</taxon>
        <taxon>Pseudomonadati</taxon>
        <taxon>Pseudomonadota</taxon>
        <taxon>Betaproteobacteria</taxon>
        <taxon>Neisseriales</taxon>
        <taxon>Neisseriaceae</taxon>
        <taxon>Neisseria</taxon>
    </lineage>
</organism>
<dbReference type="OrthoDB" id="5559625at2"/>
<dbReference type="EMBL" id="AFAY01000002">
    <property type="protein sequence ID" value="EGF12271.1"/>
    <property type="molecule type" value="Genomic_DNA"/>
</dbReference>